<protein>
    <recommendedName>
        <fullName evidence="2">Mtf2-like C-terminal domain-containing protein</fullName>
    </recommendedName>
</protein>
<reference evidence="3 4" key="1">
    <citation type="submission" date="2024-01" db="EMBL/GenBank/DDBJ databases">
        <authorList>
            <person name="Allen C."/>
            <person name="Tagirdzhanova G."/>
        </authorList>
    </citation>
    <scope>NUCLEOTIDE SEQUENCE [LARGE SCALE GENOMIC DNA]</scope>
    <source>
        <strain evidence="3 4">CBS 573.63</strain>
    </source>
</reference>
<dbReference type="Proteomes" id="UP001642501">
    <property type="component" value="Unassembled WGS sequence"/>
</dbReference>
<comment type="caution">
    <text evidence="3">The sequence shown here is derived from an EMBL/GenBank/DDBJ whole genome shotgun (WGS) entry which is preliminary data.</text>
</comment>
<feature type="region of interest" description="Disordered" evidence="1">
    <location>
        <begin position="234"/>
        <end position="259"/>
    </location>
</feature>
<evidence type="ECO:0000256" key="1">
    <source>
        <dbReference type="SAM" id="MobiDB-lite"/>
    </source>
</evidence>
<organism evidence="3 4">
    <name type="scientific">Sporothrix epigloea</name>
    <dbReference type="NCBI Taxonomy" id="1892477"/>
    <lineage>
        <taxon>Eukaryota</taxon>
        <taxon>Fungi</taxon>
        <taxon>Dikarya</taxon>
        <taxon>Ascomycota</taxon>
        <taxon>Pezizomycotina</taxon>
        <taxon>Sordariomycetes</taxon>
        <taxon>Sordariomycetidae</taxon>
        <taxon>Ophiostomatales</taxon>
        <taxon>Ophiostomataceae</taxon>
        <taxon>Sporothrix</taxon>
    </lineage>
</organism>
<keyword evidence="4" id="KW-1185">Reference proteome</keyword>
<feature type="region of interest" description="Disordered" evidence="1">
    <location>
        <begin position="36"/>
        <end position="102"/>
    </location>
</feature>
<dbReference type="PANTHER" id="PTHR39468:SF1">
    <property type="entry name" value="MTF2-LIKE C-TERMINAL DOMAIN-CONTAINING PROTEIN"/>
    <property type="match status" value="1"/>
</dbReference>
<dbReference type="PANTHER" id="PTHR39468">
    <property type="entry name" value="CHROMOSOME 7, WHOLE GENOME SHOTGUN SEQUENCE"/>
    <property type="match status" value="1"/>
</dbReference>
<gene>
    <name evidence="3" type="ORF">SEPCBS57363_001113</name>
</gene>
<evidence type="ECO:0000259" key="2">
    <source>
        <dbReference type="Pfam" id="PF19189"/>
    </source>
</evidence>
<accession>A0ABP0D8F2</accession>
<name>A0ABP0D8F2_9PEZI</name>
<feature type="compositionally biased region" description="Basic and acidic residues" evidence="1">
    <location>
        <begin position="119"/>
        <end position="131"/>
    </location>
</feature>
<feature type="compositionally biased region" description="Low complexity" evidence="1">
    <location>
        <begin position="78"/>
        <end position="87"/>
    </location>
</feature>
<proteinExistence type="predicted"/>
<evidence type="ECO:0000313" key="3">
    <source>
        <dbReference type="EMBL" id="CAK7264500.1"/>
    </source>
</evidence>
<dbReference type="Pfam" id="PF19189">
    <property type="entry name" value="Mtf2"/>
    <property type="match status" value="1"/>
</dbReference>
<dbReference type="InterPro" id="IPR040009">
    <property type="entry name" value="Mtf2/C5D6.12-like"/>
</dbReference>
<dbReference type="EMBL" id="CAWUOM010000010">
    <property type="protein sequence ID" value="CAK7264500.1"/>
    <property type="molecule type" value="Genomic_DNA"/>
</dbReference>
<feature type="region of interest" description="Disordered" evidence="1">
    <location>
        <begin position="119"/>
        <end position="150"/>
    </location>
</feature>
<evidence type="ECO:0000313" key="4">
    <source>
        <dbReference type="Proteomes" id="UP001642501"/>
    </source>
</evidence>
<dbReference type="InterPro" id="IPR043837">
    <property type="entry name" value="Mtf2-like_C"/>
</dbReference>
<feature type="domain" description="Mtf2-like C-terminal" evidence="2">
    <location>
        <begin position="260"/>
        <end position="430"/>
    </location>
</feature>
<sequence>MATSILPFLYPARLVQRPVHAHVIRQLLRRLHASAPRNEEHQQHQQQQQQQPERASRSKASRRIYNNHIPFELPPNFETEGTDATTDTEGHIRVGTGDAADGTITPLERQAFRRIFREISKRQPDEGKSDESGESSTLEDASETAGSEIDSHRTRINAIISDASNDQVLVREPLRNYRQENSLATMRERKAGLRTAHPRDRVLAQFPPSLRSAAGKALGINDVRRLLRQEEEQAIDTRRDETSQISDTVEELSPAQTARRERQEKMELAMLAKKTDVALWQYMQDQIFALVGKWGLQEITGTSTISKRTTRKKKALAEDRPLYPALLLHAQRLLESHFAGGTMSPLAFAVLPRIKALGLASYVLGASTPLYNHLLHMRWRRQGDAPAVFALLQEMQRAGLVFDAATLAIVKSIEWHVVPLTREGRMEGGSMAEEHAMAAAAVQHLPDLAAVAQQAAYWRQQVERSVLRRQR</sequence>